<dbReference type="PANTHER" id="PTHR33577">
    <property type="entry name" value="STERIGMATOCYSTIN BIOSYNTHESIS PEROXIDASE STCC-RELATED"/>
    <property type="match status" value="1"/>
</dbReference>
<gene>
    <name evidence="9" type="ORF">PGQ11_014589</name>
</gene>
<evidence type="ECO:0000259" key="8">
    <source>
        <dbReference type="PROSITE" id="PS51405"/>
    </source>
</evidence>
<evidence type="ECO:0000313" key="10">
    <source>
        <dbReference type="Proteomes" id="UP001390339"/>
    </source>
</evidence>
<dbReference type="Pfam" id="PF01328">
    <property type="entry name" value="Peroxidase_2"/>
    <property type="match status" value="1"/>
</dbReference>
<keyword evidence="5" id="KW-0560">Oxidoreductase</keyword>
<keyword evidence="4" id="KW-0479">Metal-binding</keyword>
<evidence type="ECO:0000256" key="7">
    <source>
        <dbReference type="ARBA" id="ARBA00025795"/>
    </source>
</evidence>
<dbReference type="SUPFAM" id="SSF47571">
    <property type="entry name" value="Cloroperoxidase"/>
    <property type="match status" value="1"/>
</dbReference>
<reference evidence="9 10" key="1">
    <citation type="journal article" date="2024" name="IMA Fungus">
        <title>Apiospora arundinis, a panoply of carbohydrate-active enzymes and secondary metabolites.</title>
        <authorList>
            <person name="Sorensen T."/>
            <person name="Petersen C."/>
            <person name="Muurmann A.T."/>
            <person name="Christiansen J.V."/>
            <person name="Brundto M.L."/>
            <person name="Overgaard C.K."/>
            <person name="Boysen A.T."/>
            <person name="Wollenberg R.D."/>
            <person name="Larsen T.O."/>
            <person name="Sorensen J.L."/>
            <person name="Nielsen K.L."/>
            <person name="Sondergaard T.E."/>
        </authorList>
    </citation>
    <scope>NUCLEOTIDE SEQUENCE [LARGE SCALE GENOMIC DNA]</scope>
    <source>
        <strain evidence="9 10">AAU 773</strain>
    </source>
</reference>
<organism evidence="9 10">
    <name type="scientific">Apiospora arundinis</name>
    <dbReference type="NCBI Taxonomy" id="335852"/>
    <lineage>
        <taxon>Eukaryota</taxon>
        <taxon>Fungi</taxon>
        <taxon>Dikarya</taxon>
        <taxon>Ascomycota</taxon>
        <taxon>Pezizomycotina</taxon>
        <taxon>Sordariomycetes</taxon>
        <taxon>Xylariomycetidae</taxon>
        <taxon>Amphisphaeriales</taxon>
        <taxon>Apiosporaceae</taxon>
        <taxon>Apiospora</taxon>
    </lineage>
</organism>
<keyword evidence="10" id="KW-1185">Reference proteome</keyword>
<dbReference type="EMBL" id="JAPCWZ010000009">
    <property type="protein sequence ID" value="KAK8852110.1"/>
    <property type="molecule type" value="Genomic_DNA"/>
</dbReference>
<evidence type="ECO:0000256" key="1">
    <source>
        <dbReference type="ARBA" id="ARBA00001970"/>
    </source>
</evidence>
<evidence type="ECO:0000256" key="2">
    <source>
        <dbReference type="ARBA" id="ARBA00022559"/>
    </source>
</evidence>
<keyword evidence="6" id="KW-0408">Iron</keyword>
<comment type="caution">
    <text evidence="9">The sequence shown here is derived from an EMBL/GenBank/DDBJ whole genome shotgun (WGS) entry which is preliminary data.</text>
</comment>
<keyword evidence="3" id="KW-0349">Heme</keyword>
<keyword evidence="2" id="KW-0575">Peroxidase</keyword>
<dbReference type="Gene3D" id="1.10.489.10">
    <property type="entry name" value="Chloroperoxidase-like"/>
    <property type="match status" value="1"/>
</dbReference>
<dbReference type="InterPro" id="IPR000028">
    <property type="entry name" value="Chloroperoxidase"/>
</dbReference>
<dbReference type="Proteomes" id="UP001390339">
    <property type="component" value="Unassembled WGS sequence"/>
</dbReference>
<comment type="cofactor">
    <cofactor evidence="1">
        <name>heme b</name>
        <dbReference type="ChEBI" id="CHEBI:60344"/>
    </cofactor>
</comment>
<feature type="domain" description="Heme haloperoxidase family profile" evidence="8">
    <location>
        <begin position="82"/>
        <end position="284"/>
    </location>
</feature>
<proteinExistence type="inferred from homology"/>
<evidence type="ECO:0000313" key="9">
    <source>
        <dbReference type="EMBL" id="KAK8852110.1"/>
    </source>
</evidence>
<dbReference type="PANTHER" id="PTHR33577:SF9">
    <property type="entry name" value="PEROXIDASE STCC"/>
    <property type="match status" value="1"/>
</dbReference>
<dbReference type="PROSITE" id="PS51405">
    <property type="entry name" value="HEME_HALOPEROXIDASE"/>
    <property type="match status" value="1"/>
</dbReference>
<evidence type="ECO:0000256" key="3">
    <source>
        <dbReference type="ARBA" id="ARBA00022617"/>
    </source>
</evidence>
<protein>
    <submittedName>
        <fullName evidence="9">Chloroperoxidase</fullName>
    </submittedName>
</protein>
<dbReference type="InterPro" id="IPR036851">
    <property type="entry name" value="Chloroperoxidase-like_sf"/>
</dbReference>
<evidence type="ECO:0000256" key="5">
    <source>
        <dbReference type="ARBA" id="ARBA00023002"/>
    </source>
</evidence>
<comment type="similarity">
    <text evidence="7">Belongs to the chloroperoxidase family.</text>
</comment>
<evidence type="ECO:0000256" key="4">
    <source>
        <dbReference type="ARBA" id="ARBA00022723"/>
    </source>
</evidence>
<evidence type="ECO:0000256" key="6">
    <source>
        <dbReference type="ARBA" id="ARBA00023004"/>
    </source>
</evidence>
<accession>A0ABR2HSN9</accession>
<name>A0ABR2HSN9_9PEZI</name>
<sequence>MGRHNTLSPSAHMCMWLAHGWRGSCLSITYYVRRKVSLGRRTNEQTLTHSTIMYFTITNAIKSIFNFDTKERDEERRRIAKEDHTYQRLDITLRAPCPGLNALANQGYLPRDGKNITLPMLEAALMEAVHVTGTLAHALAGTMKPVLREDGTFDLSDTRMHNVLEHDTSLTRLDFRQGDNYRMQPKMLDAMIDDAAGGPLTLKTLAKTYNRRNKEHKASGGTSLGPIMSFKDLLVKAGYINTEGTGHPSLAQVRRFWTDERFEDYLLDNHTPRTLRGLVWKAATIWWHAHFW</sequence>